<proteinExistence type="predicted"/>
<dbReference type="PANTHER" id="PTHR12227">
    <property type="entry name" value="GLYCERATE KINASE"/>
    <property type="match status" value="1"/>
</dbReference>
<dbReference type="Pfam" id="PF13660">
    <property type="entry name" value="DUF4147"/>
    <property type="match status" value="1"/>
</dbReference>
<gene>
    <name evidence="3" type="ORF">ACFQE9_11325</name>
</gene>
<dbReference type="Gene3D" id="3.40.50.10180">
    <property type="entry name" value="Glycerate kinase, MOFRL-like N-terminal domain"/>
    <property type="match status" value="1"/>
</dbReference>
<sequence length="466" mass="47096">MTVRNRATLVEGDEAVRRADAVGIIEEALAAVAPDRLLEGILERSGDVVTIDGRTYDLDAASDASADDVFVIGAGKGAGALASAVLGRLGDAVSEALIVEKDASTVDSTAFDLPEDAVSVMEAGHPIPNGASLAAGERVLALADRAGPDDLVVCCITGGASALLAAPDGIELDAMARTTDRLLRAGAPIEDVNAVRKHLSAIKGGGLADRLAPATVESLIVVDEVAGDPWGPTAPDATTYADALRVLDRYGLREAIPQTASGRLERGAKGDRPETLDAAAIADLPVRNVVLADASSVCLPAAEAARERGYEPIVLSTRIEGEASEVGLVHAGIATDAVESGRPAEPPMALVTGGETTVTVDGEGGEGGPNQETALGFARGVDGWSGIVGAFVGTDGTDGPTELAGAMATGETRRRASEAGVPISDALAANDAAGTVRELDDAIVTGPTDTNLMDLRIVLVGGDAPE</sequence>
<dbReference type="EMBL" id="JBHSXL010000009">
    <property type="protein sequence ID" value="MFC6893188.1"/>
    <property type="molecule type" value="Genomic_DNA"/>
</dbReference>
<dbReference type="InterPro" id="IPR038614">
    <property type="entry name" value="GK_N_sf"/>
</dbReference>
<organism evidence="3 4">
    <name type="scientific">Halopenitus salinus</name>
    <dbReference type="NCBI Taxonomy" id="1198295"/>
    <lineage>
        <taxon>Archaea</taxon>
        <taxon>Methanobacteriati</taxon>
        <taxon>Methanobacteriota</taxon>
        <taxon>Stenosarchaea group</taxon>
        <taxon>Halobacteria</taxon>
        <taxon>Halobacteriales</taxon>
        <taxon>Haloferacaceae</taxon>
        <taxon>Halopenitus</taxon>
    </lineage>
</organism>
<dbReference type="Pfam" id="PF05161">
    <property type="entry name" value="MOFRL"/>
    <property type="match status" value="1"/>
</dbReference>
<dbReference type="InterPro" id="IPR039760">
    <property type="entry name" value="MOFRL_protein"/>
</dbReference>
<keyword evidence="4" id="KW-1185">Reference proteome</keyword>
<name>A0ABD5UZG8_9EURY</name>
<keyword evidence="3" id="KW-0808">Transferase</keyword>
<dbReference type="PANTHER" id="PTHR12227:SF0">
    <property type="entry name" value="GLYCERATE KINASE"/>
    <property type="match status" value="1"/>
</dbReference>
<comment type="caution">
    <text evidence="3">The sequence shown here is derived from an EMBL/GenBank/DDBJ whole genome shotgun (WGS) entry which is preliminary data.</text>
</comment>
<reference evidence="3 4" key="1">
    <citation type="journal article" date="2019" name="Int. J. Syst. Evol. Microbiol.">
        <title>The Global Catalogue of Microorganisms (GCM) 10K type strain sequencing project: providing services to taxonomists for standard genome sequencing and annotation.</title>
        <authorList>
            <consortium name="The Broad Institute Genomics Platform"/>
            <consortium name="The Broad Institute Genome Sequencing Center for Infectious Disease"/>
            <person name="Wu L."/>
            <person name="Ma J."/>
        </authorList>
    </citation>
    <scope>NUCLEOTIDE SEQUENCE [LARGE SCALE GENOMIC DNA]</scope>
    <source>
        <strain evidence="3 4">SKJ47</strain>
    </source>
</reference>
<evidence type="ECO:0000259" key="1">
    <source>
        <dbReference type="Pfam" id="PF05161"/>
    </source>
</evidence>
<protein>
    <submittedName>
        <fullName evidence="3">Glycerate kinase</fullName>
    </submittedName>
</protein>
<dbReference type="Proteomes" id="UP001596296">
    <property type="component" value="Unassembled WGS sequence"/>
</dbReference>
<dbReference type="InterPro" id="IPR007835">
    <property type="entry name" value="MOFRL"/>
</dbReference>
<dbReference type="InterPro" id="IPR025286">
    <property type="entry name" value="MOFRL_assoc_dom"/>
</dbReference>
<dbReference type="InterPro" id="IPR037035">
    <property type="entry name" value="GK-like_C_sf"/>
</dbReference>
<feature type="domain" description="MOFRL" evidence="1">
    <location>
        <begin position="349"/>
        <end position="454"/>
    </location>
</feature>
<evidence type="ECO:0000313" key="4">
    <source>
        <dbReference type="Proteomes" id="UP001596296"/>
    </source>
</evidence>
<dbReference type="RefSeq" id="WP_379744485.1">
    <property type="nucleotide sequence ID" value="NZ_JBHSVN010000001.1"/>
</dbReference>
<dbReference type="Gene3D" id="3.40.1480.10">
    <property type="entry name" value="MOFRL domain"/>
    <property type="match status" value="1"/>
</dbReference>
<dbReference type="SUPFAM" id="SSF82544">
    <property type="entry name" value="GckA/TtuD-like"/>
    <property type="match status" value="1"/>
</dbReference>
<dbReference type="GO" id="GO:0016301">
    <property type="term" value="F:kinase activity"/>
    <property type="evidence" value="ECO:0007669"/>
    <property type="project" value="UniProtKB-KW"/>
</dbReference>
<accession>A0ABD5UZG8</accession>
<feature type="domain" description="MOFRL-associated" evidence="2">
    <location>
        <begin position="22"/>
        <end position="264"/>
    </location>
</feature>
<evidence type="ECO:0000313" key="3">
    <source>
        <dbReference type="EMBL" id="MFC6893188.1"/>
    </source>
</evidence>
<keyword evidence="3" id="KW-0418">Kinase</keyword>
<dbReference type="AlphaFoldDB" id="A0ABD5UZG8"/>
<evidence type="ECO:0000259" key="2">
    <source>
        <dbReference type="Pfam" id="PF13660"/>
    </source>
</evidence>